<keyword evidence="4" id="KW-1185">Reference proteome</keyword>
<evidence type="ECO:0000313" key="3">
    <source>
        <dbReference type="EMBL" id="GAA2206810.1"/>
    </source>
</evidence>
<gene>
    <name evidence="3" type="ORF">GCM10009850_022680</name>
</gene>
<feature type="compositionally biased region" description="Low complexity" evidence="1">
    <location>
        <begin position="56"/>
        <end position="71"/>
    </location>
</feature>
<dbReference type="Proteomes" id="UP001499843">
    <property type="component" value="Unassembled WGS sequence"/>
</dbReference>
<reference evidence="3 4" key="1">
    <citation type="journal article" date="2019" name="Int. J. Syst. Evol. Microbiol.">
        <title>The Global Catalogue of Microorganisms (GCM) 10K type strain sequencing project: providing services to taxonomists for standard genome sequencing and annotation.</title>
        <authorList>
            <consortium name="The Broad Institute Genomics Platform"/>
            <consortium name="The Broad Institute Genome Sequencing Center for Infectious Disease"/>
            <person name="Wu L."/>
            <person name="Ma J."/>
        </authorList>
    </citation>
    <scope>NUCLEOTIDE SEQUENCE [LARGE SCALE GENOMIC DNA]</scope>
    <source>
        <strain evidence="3 4">JCM 16114</strain>
    </source>
</reference>
<dbReference type="PROSITE" id="PS51549">
    <property type="entry name" value="DM13"/>
    <property type="match status" value="1"/>
</dbReference>
<evidence type="ECO:0000313" key="4">
    <source>
        <dbReference type="Proteomes" id="UP001499843"/>
    </source>
</evidence>
<dbReference type="InterPro" id="IPR019545">
    <property type="entry name" value="DM13_domain"/>
</dbReference>
<dbReference type="EMBL" id="BAAAQX010000004">
    <property type="protein sequence ID" value="GAA2206810.1"/>
    <property type="molecule type" value="Genomic_DNA"/>
</dbReference>
<proteinExistence type="predicted"/>
<feature type="domain" description="DM13" evidence="2">
    <location>
        <begin position="80"/>
        <end position="185"/>
    </location>
</feature>
<protein>
    <submittedName>
        <fullName evidence="3">DM13 domain-containing protein</fullName>
    </submittedName>
</protein>
<organism evidence="3 4">
    <name type="scientific">Nonomuraea monospora</name>
    <dbReference type="NCBI Taxonomy" id="568818"/>
    <lineage>
        <taxon>Bacteria</taxon>
        <taxon>Bacillati</taxon>
        <taxon>Actinomycetota</taxon>
        <taxon>Actinomycetes</taxon>
        <taxon>Streptosporangiales</taxon>
        <taxon>Streptosporangiaceae</taxon>
        <taxon>Nonomuraea</taxon>
    </lineage>
</organism>
<evidence type="ECO:0000256" key="1">
    <source>
        <dbReference type="SAM" id="MobiDB-lite"/>
    </source>
</evidence>
<name>A0ABN3CDM6_9ACTN</name>
<evidence type="ECO:0000259" key="2">
    <source>
        <dbReference type="PROSITE" id="PS51549"/>
    </source>
</evidence>
<accession>A0ABN3CDM6</accession>
<sequence length="185" mass="20121">MRQLVTMPRLLAVAGVGVVVLAVAMYLFQPWRLFTTVVVNEPPPTVSSAPRDQADAPLPATPSAQPASTPAERIEKLARGTFVSHEHSTTGTAEVLRLPDGSRVLRLVNLNTSDGPDLRVWLSDQPVTRDWFAFDDGRHLELGHLKGNQGNANYAIPSEADLSVLRSVTIWCKRFSVSFGAAPLL</sequence>
<comment type="caution">
    <text evidence="3">The sequence shown here is derived from an EMBL/GenBank/DDBJ whole genome shotgun (WGS) entry which is preliminary data.</text>
</comment>
<dbReference type="Pfam" id="PF10517">
    <property type="entry name" value="DM13"/>
    <property type="match status" value="1"/>
</dbReference>
<feature type="region of interest" description="Disordered" evidence="1">
    <location>
        <begin position="44"/>
        <end position="71"/>
    </location>
</feature>